<dbReference type="EMBL" id="FPBX01000038">
    <property type="protein sequence ID" value="SFU92726.1"/>
    <property type="molecule type" value="Genomic_DNA"/>
</dbReference>
<protein>
    <submittedName>
        <fullName evidence="1">Uncharacterized protein</fullName>
    </submittedName>
</protein>
<reference evidence="1 2" key="1">
    <citation type="submission" date="2016-10" db="EMBL/GenBank/DDBJ databases">
        <authorList>
            <person name="de Groot N.N."/>
        </authorList>
    </citation>
    <scope>NUCLEOTIDE SEQUENCE [LARGE SCALE GENOMIC DNA]</scope>
    <source>
        <strain evidence="1 2">R-24608</strain>
    </source>
</reference>
<dbReference type="Proteomes" id="UP000183656">
    <property type="component" value="Unassembled WGS sequence"/>
</dbReference>
<name>A0A1I7K5L4_9BURK</name>
<sequence>MVRHTVFIMVVGGAFQMHFCMRSLESSLVVENDQLTGRCKGLTEEGEQQDDCEQPAHVLKSLQVKLARDHSDTEWM</sequence>
<dbReference type="AlphaFoldDB" id="A0A1I7K5L4"/>
<gene>
    <name evidence="1" type="ORF">SAMN04489707_103823</name>
</gene>
<accession>A0A1I7K5L4</accession>
<evidence type="ECO:0000313" key="2">
    <source>
        <dbReference type="Proteomes" id="UP000183656"/>
    </source>
</evidence>
<organism evidence="1 2">
    <name type="scientific">Paenacidovorax caeni</name>
    <dbReference type="NCBI Taxonomy" id="343013"/>
    <lineage>
        <taxon>Bacteria</taxon>
        <taxon>Pseudomonadati</taxon>
        <taxon>Pseudomonadota</taxon>
        <taxon>Betaproteobacteria</taxon>
        <taxon>Burkholderiales</taxon>
        <taxon>Comamonadaceae</taxon>
        <taxon>Paenacidovorax</taxon>
    </lineage>
</organism>
<evidence type="ECO:0000313" key="1">
    <source>
        <dbReference type="EMBL" id="SFU92726.1"/>
    </source>
</evidence>
<proteinExistence type="predicted"/>
<keyword evidence="2" id="KW-1185">Reference proteome</keyword>